<dbReference type="GO" id="GO:0034511">
    <property type="term" value="F:U3 snoRNA binding"/>
    <property type="evidence" value="ECO:0007669"/>
    <property type="project" value="EnsemblFungi"/>
</dbReference>
<protein>
    <submittedName>
        <fullName evidence="7">WD40 repeat-like protein</fullName>
    </submittedName>
</protein>
<evidence type="ECO:0000256" key="3">
    <source>
        <dbReference type="ARBA" id="ARBA00022737"/>
    </source>
</evidence>
<dbReference type="EMBL" id="KV454410">
    <property type="protein sequence ID" value="ODQ65198.1"/>
    <property type="molecule type" value="Genomic_DNA"/>
</dbReference>
<keyword evidence="2 5" id="KW-0853">WD repeat</keyword>
<feature type="repeat" description="WD" evidence="5">
    <location>
        <begin position="157"/>
        <end position="198"/>
    </location>
</feature>
<dbReference type="Proteomes" id="UP000095009">
    <property type="component" value="Unassembled WGS sequence"/>
</dbReference>
<keyword evidence="3" id="KW-0677">Repeat</keyword>
<feature type="region of interest" description="Disordered" evidence="6">
    <location>
        <begin position="1"/>
        <end position="24"/>
    </location>
</feature>
<feature type="non-terminal residue" evidence="7">
    <location>
        <position position="472"/>
    </location>
</feature>
<evidence type="ECO:0000256" key="1">
    <source>
        <dbReference type="ARBA" id="ARBA00004123"/>
    </source>
</evidence>
<reference evidence="7 8" key="1">
    <citation type="journal article" date="2016" name="Proc. Natl. Acad. Sci. U.S.A.">
        <title>Comparative genomics of biotechnologically important yeasts.</title>
        <authorList>
            <person name="Riley R."/>
            <person name="Haridas S."/>
            <person name="Wolfe K.H."/>
            <person name="Lopes M.R."/>
            <person name="Hittinger C.T."/>
            <person name="Goeker M."/>
            <person name="Salamov A.A."/>
            <person name="Wisecaver J.H."/>
            <person name="Long T.M."/>
            <person name="Calvey C.H."/>
            <person name="Aerts A.L."/>
            <person name="Barry K.W."/>
            <person name="Choi C."/>
            <person name="Clum A."/>
            <person name="Coughlan A.Y."/>
            <person name="Deshpande S."/>
            <person name="Douglass A.P."/>
            <person name="Hanson S.J."/>
            <person name="Klenk H.-P."/>
            <person name="LaButti K.M."/>
            <person name="Lapidus A."/>
            <person name="Lindquist E.A."/>
            <person name="Lipzen A.M."/>
            <person name="Meier-Kolthoff J.P."/>
            <person name="Ohm R.A."/>
            <person name="Otillar R.P."/>
            <person name="Pangilinan J.L."/>
            <person name="Peng Y."/>
            <person name="Rokas A."/>
            <person name="Rosa C.A."/>
            <person name="Scheuner C."/>
            <person name="Sibirny A.A."/>
            <person name="Slot J.C."/>
            <person name="Stielow J.B."/>
            <person name="Sun H."/>
            <person name="Kurtzman C.P."/>
            <person name="Blackwell M."/>
            <person name="Grigoriev I.V."/>
            <person name="Jeffries T.W."/>
        </authorList>
    </citation>
    <scope>NUCLEOTIDE SEQUENCE [LARGE SCALE GENOMIC DNA]</scope>
    <source>
        <strain evidence="7 8">DSM 6958</strain>
    </source>
</reference>
<evidence type="ECO:0000256" key="4">
    <source>
        <dbReference type="ARBA" id="ARBA00023242"/>
    </source>
</evidence>
<dbReference type="AlphaFoldDB" id="A0A1E3PIL1"/>
<sequence length="472" mass="52828">AALDRDSDLSMDSEEEFADESTSDKRRRLAKQYLDNLKEEVDDYAFDAADLDRDRLAERLKEDVAEDKGRIYRFLGDDLDFPNRSDPETDSSKIIERLFKIGVNGVTSIAVKDNFAYTISKDLFLTKWDISSSLLASTPRRVRYAKGDRHATQDPSYKGHTDEILCLAVSPDGKHVITGGRDLKVVIWAAESLTPLKAIPTKDRNGIVMGLAFRRNSSMFYAACADLKVRTYSLDQQAHIETLFGHQDTVVDIAALGQERCVTVGSRDRTAILWKIAEETRLTFRGGDLITPTAKSISTKTKYPEGSIDVCSMLDDQLFVTGSDNGNISLWSLQKKKPLFIARETHGIDTPMDAARATAESSPREIDVPKPMPRWVTAIHAIPYSDIFFTGSWDGTIKCWKLENENRKFSLIGELKGVKGVVNRIDIVETGGPKNKENINVYAAVSKEHRLGRWMKVPGGKNGIYLGVVRRK</sequence>
<dbReference type="InterPro" id="IPR015943">
    <property type="entry name" value="WD40/YVTN_repeat-like_dom_sf"/>
</dbReference>
<accession>A0A1E3PIL1</accession>
<evidence type="ECO:0000256" key="2">
    <source>
        <dbReference type="ARBA" id="ARBA00022574"/>
    </source>
</evidence>
<dbReference type="GO" id="GO:0032040">
    <property type="term" value="C:small-subunit processome"/>
    <property type="evidence" value="ECO:0007669"/>
    <property type="project" value="EnsemblFungi"/>
</dbReference>
<dbReference type="InterPro" id="IPR001680">
    <property type="entry name" value="WD40_rpt"/>
</dbReference>
<dbReference type="OrthoDB" id="189968at2759"/>
<organism evidence="7 8">
    <name type="scientific">Nadsonia fulvescens var. elongata DSM 6958</name>
    <dbReference type="NCBI Taxonomy" id="857566"/>
    <lineage>
        <taxon>Eukaryota</taxon>
        <taxon>Fungi</taxon>
        <taxon>Dikarya</taxon>
        <taxon>Ascomycota</taxon>
        <taxon>Saccharomycotina</taxon>
        <taxon>Dipodascomycetes</taxon>
        <taxon>Dipodascales</taxon>
        <taxon>Dipodascales incertae sedis</taxon>
        <taxon>Nadsonia</taxon>
    </lineage>
</organism>
<keyword evidence="8" id="KW-1185">Reference proteome</keyword>
<dbReference type="PANTHER" id="PTHR19865">
    <property type="entry name" value="U3 SMALL NUCLEOLAR RNA INTERACTING PROTEIN 2"/>
    <property type="match status" value="1"/>
</dbReference>
<dbReference type="InterPro" id="IPR036322">
    <property type="entry name" value="WD40_repeat_dom_sf"/>
</dbReference>
<dbReference type="PANTHER" id="PTHR19865:SF0">
    <property type="entry name" value="U3 SMALL NUCLEOLAR RNA-INTERACTING PROTEIN 2"/>
    <property type="match status" value="1"/>
</dbReference>
<dbReference type="SMART" id="SM00320">
    <property type="entry name" value="WD40"/>
    <property type="match status" value="5"/>
</dbReference>
<feature type="repeat" description="WD" evidence="5">
    <location>
        <begin position="243"/>
        <end position="284"/>
    </location>
</feature>
<dbReference type="InterPro" id="IPR039241">
    <property type="entry name" value="Rrp9-like"/>
</dbReference>
<dbReference type="STRING" id="857566.A0A1E3PIL1"/>
<dbReference type="PROSITE" id="PS50294">
    <property type="entry name" value="WD_REPEATS_REGION"/>
    <property type="match status" value="1"/>
</dbReference>
<evidence type="ECO:0000313" key="8">
    <source>
        <dbReference type="Proteomes" id="UP000095009"/>
    </source>
</evidence>
<name>A0A1E3PIL1_9ASCO</name>
<dbReference type="SUPFAM" id="SSF50978">
    <property type="entry name" value="WD40 repeat-like"/>
    <property type="match status" value="1"/>
</dbReference>
<keyword evidence="4" id="KW-0539">Nucleus</keyword>
<proteinExistence type="predicted"/>
<dbReference type="Pfam" id="PF00400">
    <property type="entry name" value="WD40"/>
    <property type="match status" value="4"/>
</dbReference>
<feature type="non-terminal residue" evidence="7">
    <location>
        <position position="1"/>
    </location>
</feature>
<dbReference type="GO" id="GO:0000447">
    <property type="term" value="P:endonucleolytic cleavage in ITS1 to separate SSU-rRNA from 5.8S rRNA and LSU-rRNA from tricistronic rRNA transcript (SSU-rRNA, 5.8S rRNA, LSU-rRNA)"/>
    <property type="evidence" value="ECO:0007669"/>
    <property type="project" value="EnsemblFungi"/>
</dbReference>
<evidence type="ECO:0000313" key="7">
    <source>
        <dbReference type="EMBL" id="ODQ65198.1"/>
    </source>
</evidence>
<feature type="repeat" description="WD" evidence="5">
    <location>
        <begin position="376"/>
        <end position="410"/>
    </location>
</feature>
<dbReference type="PROSITE" id="PS50082">
    <property type="entry name" value="WD_REPEATS_2"/>
    <property type="match status" value="3"/>
</dbReference>
<feature type="compositionally biased region" description="Acidic residues" evidence="6">
    <location>
        <begin position="9"/>
        <end position="21"/>
    </location>
</feature>
<gene>
    <name evidence="7" type="ORF">NADFUDRAFT_8824</name>
</gene>
<comment type="subcellular location">
    <subcellularLocation>
        <location evidence="1">Nucleus</location>
    </subcellularLocation>
</comment>
<dbReference type="GO" id="GO:0031428">
    <property type="term" value="C:box C/D methylation guide snoRNP complex"/>
    <property type="evidence" value="ECO:0007669"/>
    <property type="project" value="EnsemblFungi"/>
</dbReference>
<evidence type="ECO:0000256" key="5">
    <source>
        <dbReference type="PROSITE-ProRule" id="PRU00221"/>
    </source>
</evidence>
<evidence type="ECO:0000256" key="6">
    <source>
        <dbReference type="SAM" id="MobiDB-lite"/>
    </source>
</evidence>
<dbReference type="Gene3D" id="2.130.10.10">
    <property type="entry name" value="YVTN repeat-like/Quinoprotein amine dehydrogenase"/>
    <property type="match status" value="1"/>
</dbReference>
<dbReference type="GO" id="GO:0000480">
    <property type="term" value="P:endonucleolytic cleavage in 5'-ETS of tricistronic rRNA transcript (SSU-rRNA, 5.8S rRNA, LSU-rRNA)"/>
    <property type="evidence" value="ECO:0007669"/>
    <property type="project" value="EnsemblFungi"/>
</dbReference>
<dbReference type="GO" id="GO:0000472">
    <property type="term" value="P:endonucleolytic cleavage to generate mature 5'-end of SSU-rRNA from (SSU-rRNA, 5.8S rRNA, LSU-rRNA)"/>
    <property type="evidence" value="ECO:0007669"/>
    <property type="project" value="EnsemblFungi"/>
</dbReference>